<dbReference type="PROSITE" id="PS51419">
    <property type="entry name" value="RAB"/>
    <property type="match status" value="1"/>
</dbReference>
<protein>
    <submittedName>
        <fullName evidence="3">Putative small GTP-binding protein Rab28</fullName>
    </submittedName>
</protein>
<comment type="caution">
    <text evidence="3">The sequence shown here is derived from an EMBL/GenBank/DDBJ whole genome shotgun (WGS) entry which is preliminary data.</text>
</comment>
<dbReference type="NCBIfam" id="TIGR00231">
    <property type="entry name" value="small_GTP"/>
    <property type="match status" value="1"/>
</dbReference>
<dbReference type="VEuPathDB" id="TriTrypDB:TcG_02264"/>
<dbReference type="OMA" id="YKNVNLH"/>
<dbReference type="VEuPathDB" id="TriTrypDB:C4B63_18g44"/>
<dbReference type="VEuPathDB" id="TriTrypDB:ECC02_000297"/>
<dbReference type="VEuPathDB" id="TriTrypDB:TCDM_01425"/>
<dbReference type="OrthoDB" id="10254700at2759"/>
<dbReference type="GO" id="GO:0005525">
    <property type="term" value="F:GTP binding"/>
    <property type="evidence" value="ECO:0007669"/>
    <property type="project" value="InterPro"/>
</dbReference>
<dbReference type="VEuPathDB" id="TriTrypDB:Tc_MARK_1923"/>
<keyword evidence="1" id="KW-0547">Nucleotide-binding</keyword>
<dbReference type="AlphaFoldDB" id="A0A2V2VH73"/>
<dbReference type="VEuPathDB" id="TriTrypDB:C3747_277g19"/>
<dbReference type="Gene3D" id="3.40.50.300">
    <property type="entry name" value="P-loop containing nucleotide triphosphate hydrolases"/>
    <property type="match status" value="1"/>
</dbReference>
<dbReference type="VEuPathDB" id="TriTrypDB:TCSYLVIO_003213"/>
<dbReference type="InterPro" id="IPR005225">
    <property type="entry name" value="Small_GTP-bd"/>
</dbReference>
<dbReference type="InterPro" id="IPR027417">
    <property type="entry name" value="P-loop_NTPase"/>
</dbReference>
<organism evidence="3 4">
    <name type="scientific">Trypanosoma cruzi</name>
    <dbReference type="NCBI Taxonomy" id="5693"/>
    <lineage>
        <taxon>Eukaryota</taxon>
        <taxon>Discoba</taxon>
        <taxon>Euglenozoa</taxon>
        <taxon>Kinetoplastea</taxon>
        <taxon>Metakinetoplastina</taxon>
        <taxon>Trypanosomatida</taxon>
        <taxon>Trypanosomatidae</taxon>
        <taxon>Trypanosoma</taxon>
        <taxon>Schizotrypanum</taxon>
    </lineage>
</organism>
<dbReference type="PRINTS" id="PR00449">
    <property type="entry name" value="RASTRNSFRMNG"/>
</dbReference>
<dbReference type="SMART" id="SM00173">
    <property type="entry name" value="RAS"/>
    <property type="match status" value="1"/>
</dbReference>
<dbReference type="Proteomes" id="UP000246078">
    <property type="component" value="Unassembled WGS sequence"/>
</dbReference>
<dbReference type="VEuPathDB" id="TriTrypDB:TcBrA4_0029380"/>
<dbReference type="InterPro" id="IPR001806">
    <property type="entry name" value="Small_GTPase"/>
</dbReference>
<dbReference type="VEuPathDB" id="TriTrypDB:TcCLB.511751.130"/>
<dbReference type="SUPFAM" id="SSF52540">
    <property type="entry name" value="P-loop containing nucleoside triphosphate hydrolases"/>
    <property type="match status" value="1"/>
</dbReference>
<evidence type="ECO:0000313" key="4">
    <source>
        <dbReference type="Proteomes" id="UP000246078"/>
    </source>
</evidence>
<dbReference type="PROSITE" id="PS51421">
    <property type="entry name" value="RAS"/>
    <property type="match status" value="1"/>
</dbReference>
<gene>
    <name evidence="3" type="ORF">C3747_277g19</name>
</gene>
<dbReference type="FunFam" id="3.40.50.300:FF:001508">
    <property type="entry name" value="Small GTP-binding protein Rab28, putative"/>
    <property type="match status" value="1"/>
</dbReference>
<dbReference type="EMBL" id="PRFC01000277">
    <property type="protein sequence ID" value="PWU94548.1"/>
    <property type="molecule type" value="Genomic_DNA"/>
</dbReference>
<name>A0A2V2VH73_TRYCR</name>
<sequence>MDSGSSSPEDTEPEYKIIVLGNGAVGKTSLIRRYCEDGFGQGYKQTIGVDFYSKRVEIPGSQAVSLQIWDIGGQQIGGTMIANYVHGADAVCFVYDVTNPASFKDVEDWRQSLLALQGNEEGRKPLMVLVGNKTDLPNRQVTADMHAKAASTYDMESILISARSGDRVNALFVMIAANLAGVDISQQELDMTNRVVLSIESRLQERTQGLRATEGKEKRKSSDDNCWLM</sequence>
<evidence type="ECO:0000256" key="2">
    <source>
        <dbReference type="SAM" id="MobiDB-lite"/>
    </source>
</evidence>
<dbReference type="Pfam" id="PF00071">
    <property type="entry name" value="Ras"/>
    <property type="match status" value="1"/>
</dbReference>
<dbReference type="VEuPathDB" id="TriTrypDB:TcCL_NonESM00586"/>
<evidence type="ECO:0000313" key="3">
    <source>
        <dbReference type="EMBL" id="PWU94548.1"/>
    </source>
</evidence>
<accession>A0A2V2VH73</accession>
<feature type="compositionally biased region" description="Basic and acidic residues" evidence="2">
    <location>
        <begin position="213"/>
        <end position="223"/>
    </location>
</feature>
<dbReference type="VEuPathDB" id="TriTrypDB:TcCLB.507023.110"/>
<evidence type="ECO:0000256" key="1">
    <source>
        <dbReference type="ARBA" id="ARBA00022741"/>
    </source>
</evidence>
<reference evidence="3 4" key="1">
    <citation type="journal article" date="2018" name="Microb. Genom.">
        <title>Expanding an expanded genome: long-read sequencing of Trypanosoma cruzi.</title>
        <authorList>
            <person name="Berna L."/>
            <person name="Rodriguez M."/>
            <person name="Chiribao M.L."/>
            <person name="Parodi-Talice A."/>
            <person name="Pita S."/>
            <person name="Rijo G."/>
            <person name="Alvarez-Valin F."/>
            <person name="Robello C."/>
        </authorList>
    </citation>
    <scope>NUCLEOTIDE SEQUENCE [LARGE SCALE GENOMIC DNA]</scope>
    <source>
        <strain evidence="3 4">TCC</strain>
    </source>
</reference>
<feature type="region of interest" description="Disordered" evidence="2">
    <location>
        <begin position="208"/>
        <end position="229"/>
    </location>
</feature>
<dbReference type="SMR" id="A0A2V2VH73"/>
<dbReference type="SMART" id="SM00176">
    <property type="entry name" value="RAN"/>
    <property type="match status" value="1"/>
</dbReference>
<dbReference type="VEuPathDB" id="TriTrypDB:TcYC6_0096670"/>
<proteinExistence type="predicted"/>
<dbReference type="SMART" id="SM00174">
    <property type="entry name" value="RHO"/>
    <property type="match status" value="1"/>
</dbReference>
<dbReference type="VEuPathDB" id="TriTrypDB:BCY84_00987"/>
<dbReference type="PANTHER" id="PTHR47978">
    <property type="match status" value="1"/>
</dbReference>
<dbReference type="GO" id="GO:0003924">
    <property type="term" value="F:GTPase activity"/>
    <property type="evidence" value="ECO:0007669"/>
    <property type="project" value="InterPro"/>
</dbReference>
<dbReference type="SMART" id="SM00175">
    <property type="entry name" value="RAB"/>
    <property type="match status" value="1"/>
</dbReference>